<feature type="domain" description="EamA" evidence="2">
    <location>
        <begin position="4"/>
        <end position="146"/>
    </location>
</feature>
<feature type="transmembrane region" description="Helical" evidence="1">
    <location>
        <begin position="179"/>
        <end position="198"/>
    </location>
</feature>
<name>A0A1H7K3U7_OLID1</name>
<feature type="transmembrane region" description="Helical" evidence="1">
    <location>
        <begin position="130"/>
        <end position="147"/>
    </location>
</feature>
<dbReference type="Proteomes" id="UP000199421">
    <property type="component" value="Unassembled WGS sequence"/>
</dbReference>
<feature type="transmembrane region" description="Helical" evidence="1">
    <location>
        <begin position="266"/>
        <end position="287"/>
    </location>
</feature>
<keyword evidence="1" id="KW-1133">Transmembrane helix</keyword>
<dbReference type="InterPro" id="IPR037185">
    <property type="entry name" value="EmrE-like"/>
</dbReference>
<dbReference type="GO" id="GO:0016020">
    <property type="term" value="C:membrane"/>
    <property type="evidence" value="ECO:0007669"/>
    <property type="project" value="InterPro"/>
</dbReference>
<feature type="domain" description="EamA" evidence="2">
    <location>
        <begin position="154"/>
        <end position="283"/>
    </location>
</feature>
<dbReference type="SUPFAM" id="SSF103481">
    <property type="entry name" value="Multidrug resistance efflux transporter EmrE"/>
    <property type="match status" value="2"/>
</dbReference>
<dbReference type="InterPro" id="IPR000620">
    <property type="entry name" value="EamA_dom"/>
</dbReference>
<dbReference type="OrthoDB" id="369870at2"/>
<dbReference type="AlphaFoldDB" id="A0A1H7K3U7"/>
<feature type="transmembrane region" description="Helical" evidence="1">
    <location>
        <begin position="153"/>
        <end position="169"/>
    </location>
</feature>
<evidence type="ECO:0000256" key="1">
    <source>
        <dbReference type="SAM" id="Phobius"/>
    </source>
</evidence>
<gene>
    <name evidence="3" type="ORF">SAMN05661044_01219</name>
</gene>
<evidence type="ECO:0000259" key="2">
    <source>
        <dbReference type="Pfam" id="PF00892"/>
    </source>
</evidence>
<dbReference type="STRING" id="407022.SAMN05661044_01219"/>
<dbReference type="Pfam" id="PF00892">
    <property type="entry name" value="EamA"/>
    <property type="match status" value="2"/>
</dbReference>
<keyword evidence="4" id="KW-1185">Reference proteome</keyword>
<reference evidence="4" key="1">
    <citation type="submission" date="2016-10" db="EMBL/GenBank/DDBJ databases">
        <authorList>
            <person name="Varghese N."/>
            <person name="Submissions S."/>
        </authorList>
    </citation>
    <scope>NUCLEOTIDE SEQUENCE [LARGE SCALE GENOMIC DNA]</scope>
    <source>
        <strain evidence="4">DSM 18733</strain>
    </source>
</reference>
<keyword evidence="1" id="KW-0472">Membrane</keyword>
<evidence type="ECO:0000313" key="3">
    <source>
        <dbReference type="EMBL" id="SEK81432.1"/>
    </source>
</evidence>
<feature type="transmembrane region" description="Helical" evidence="1">
    <location>
        <begin position="106"/>
        <end position="123"/>
    </location>
</feature>
<feature type="transmembrane region" description="Helical" evidence="1">
    <location>
        <begin position="72"/>
        <end position="94"/>
    </location>
</feature>
<feature type="transmembrane region" description="Helical" evidence="1">
    <location>
        <begin position="210"/>
        <end position="233"/>
    </location>
</feature>
<feature type="transmembrane region" description="Helical" evidence="1">
    <location>
        <begin position="240"/>
        <end position="260"/>
    </location>
</feature>
<proteinExistence type="predicted"/>
<protein>
    <submittedName>
        <fullName evidence="3">Chloramphenicol-sensitive protein RarD</fullName>
    </submittedName>
</protein>
<accession>A0A1H7K3U7</accession>
<dbReference type="PANTHER" id="PTHR22911:SF137">
    <property type="entry name" value="SOLUTE CARRIER FAMILY 35 MEMBER G2-RELATED"/>
    <property type="match status" value="1"/>
</dbReference>
<dbReference type="EMBL" id="FOAF01000001">
    <property type="protein sequence ID" value="SEK81432.1"/>
    <property type="molecule type" value="Genomic_DNA"/>
</dbReference>
<dbReference type="PANTHER" id="PTHR22911">
    <property type="entry name" value="ACYL-MALONYL CONDENSING ENZYME-RELATED"/>
    <property type="match status" value="1"/>
</dbReference>
<sequence length="303" mass="34282">MKHYLSAVLGFTIWGTFALVLKPLNTYTALDVLIHRVIFASISIVVVCFVFRRKQTFVSIHYLKATSRKERVKLMVNILFSALMLGLNWFSFIYVMNAVSVNATSLAYLICPILTTALASVFLHEKLNIGQWFAVLLSLISCIILAYGHFMDLIYSMVIALSYAIYLVLQKNTFQLDKFFTLTIHIVVSTIFLLPTLTLIDTTVPKTMTFYSLVTIIAVGYTIIPLFLNIFALKGLDSSIVGTLLYLNPIISFLLAVFYYKEPINTVQIAAFGMIFMAVVIFNIAYLHGRERNIILKHADNKL</sequence>
<feature type="transmembrane region" description="Helical" evidence="1">
    <location>
        <begin position="34"/>
        <end position="51"/>
    </location>
</feature>
<dbReference type="RefSeq" id="WP_093320179.1">
    <property type="nucleotide sequence ID" value="NZ_FOAF01000001.1"/>
</dbReference>
<organism evidence="3 4">
    <name type="scientific">Olivibacter domesticus</name>
    <name type="common">Pseudosphingobacterium domesticum</name>
    <dbReference type="NCBI Taxonomy" id="407022"/>
    <lineage>
        <taxon>Bacteria</taxon>
        <taxon>Pseudomonadati</taxon>
        <taxon>Bacteroidota</taxon>
        <taxon>Sphingobacteriia</taxon>
        <taxon>Sphingobacteriales</taxon>
        <taxon>Sphingobacteriaceae</taxon>
        <taxon>Olivibacter</taxon>
    </lineage>
</organism>
<evidence type="ECO:0000313" key="4">
    <source>
        <dbReference type="Proteomes" id="UP000199421"/>
    </source>
</evidence>
<keyword evidence="1" id="KW-0812">Transmembrane</keyword>